<reference evidence="2" key="1">
    <citation type="journal article" date="2016" name="Nature">
        <title>Redefining the invertebrate RNA virosphere.</title>
        <authorList>
            <person name="Shi M."/>
            <person name="Lin X.D."/>
            <person name="Tian J.H."/>
            <person name="Chen L.J."/>
            <person name="Chen X."/>
            <person name="Li C.X."/>
            <person name="Qin X.C."/>
            <person name="Li J."/>
            <person name="Cao J.P."/>
            <person name="Eden J.S."/>
            <person name="Buchmann J."/>
            <person name="Wang W."/>
            <person name="Xu J."/>
            <person name="Holmes E.C."/>
            <person name="Zhang Y.Z."/>
        </authorList>
    </citation>
    <scope>NUCLEOTIDE SEQUENCE</scope>
    <source>
        <strain evidence="2">SCM42484</strain>
    </source>
</reference>
<protein>
    <submittedName>
        <fullName evidence="2">Uncharacterized protein</fullName>
    </submittedName>
</protein>
<sequence length="730" mass="83032">MGNPALAVSRSKDRITWRSDRDIRTKRDLKVRLESGTVGTSTNSVTRTRHLKVREQPNPATEARGFVKFTLTQPAALDTLCPATQKTVHLKPSRCGLVISGRLRVVGVNTTRPLALLMMFEEQPIEIGMRQIVYCGDRIGKLPSHAAFVQQRHRPSHLKGRIDIQASVAIGYSTTTQLNWSRNGYTRTPGLTKSVPKHRPNDCVESLPPTCRQIWELAIPTANRAQEGTLNTRVQQACNRNVLKFRGLPNNHPIREERSETTTFETTWFSAGREAEGPLYKHAALGGDNRLGLIYLKAQVLHRSAVARGVWEQTDEIVTPDEMGVMGETTPLDRKLVEETECHKGERGPHMDTPLRSDGLSVREEEVPRTEHLIRVIAHPFWSRNCIQDSPPKRLRVEVRYIVSSVRKITTNAGGRMVDTMPEERLKALFVRHNIHVDPLLLFQHRPELTPDNITRQEGRSRELYEYPRFITLLGYRYHLRYRSFCPCFLNGSLYQNFIQKFTSLSFRRKLQQRLNHRRRVGDKFRQTPSLASLEVQTSGILIRSPIDSPAHQMGPFFSPPLAECVKFICDVPRWVRTPDHYSLIRSYSSLHHFSISSGEGPANSCELSTGFRARCKALKGPHEATRKLVGVERPSVFDGPHAETEGKILQFAANNRSFTCRNFTHHPGSKRSEFSYPGQPPRRHHSDRCYHRMPDSPREIAHIPICQGRNTSAPNLGCGGDRPAPRFMR</sequence>
<evidence type="ECO:0000313" key="2">
    <source>
        <dbReference type="EMBL" id="APG77160.1"/>
    </source>
</evidence>
<evidence type="ECO:0000256" key="1">
    <source>
        <dbReference type="SAM" id="MobiDB-lite"/>
    </source>
</evidence>
<proteinExistence type="predicted"/>
<accession>A0A1L3KIC2</accession>
<feature type="region of interest" description="Disordered" evidence="1">
    <location>
        <begin position="342"/>
        <end position="364"/>
    </location>
</feature>
<feature type="region of interest" description="Disordered" evidence="1">
    <location>
        <begin position="669"/>
        <end position="694"/>
    </location>
</feature>
<name>A0A1L3KIC2_9VIRU</name>
<organism evidence="2">
    <name type="scientific">Hubei narna-like virus 20</name>
    <dbReference type="NCBI Taxonomy" id="1922951"/>
    <lineage>
        <taxon>Viruses</taxon>
        <taxon>Riboviria</taxon>
    </lineage>
</organism>
<dbReference type="EMBL" id="KX883548">
    <property type="protein sequence ID" value="APG77160.1"/>
    <property type="molecule type" value="Genomic_RNA"/>
</dbReference>